<name>A0A1Y6CTH9_9GAMM</name>
<proteinExistence type="predicted"/>
<dbReference type="Proteomes" id="UP000192923">
    <property type="component" value="Unassembled WGS sequence"/>
</dbReference>
<gene>
    <name evidence="2" type="ORF">SAMN02949497_1020</name>
</gene>
<feature type="region of interest" description="Disordered" evidence="1">
    <location>
        <begin position="29"/>
        <end position="77"/>
    </location>
</feature>
<keyword evidence="3" id="KW-1185">Reference proteome</keyword>
<reference evidence="2 3" key="1">
    <citation type="submission" date="2016-12" db="EMBL/GenBank/DDBJ databases">
        <authorList>
            <person name="Song W.-J."/>
            <person name="Kurnit D.M."/>
        </authorList>
    </citation>
    <scope>NUCLEOTIDE SEQUENCE [LARGE SCALE GENOMIC DNA]</scope>
    <source>
        <strain evidence="2 3">175</strain>
    </source>
</reference>
<protein>
    <submittedName>
        <fullName evidence="2">Uncharacterized protein</fullName>
    </submittedName>
</protein>
<accession>A0A1Y6CTH9</accession>
<dbReference type="AlphaFoldDB" id="A0A1Y6CTH9"/>
<evidence type="ECO:0000256" key="1">
    <source>
        <dbReference type="SAM" id="MobiDB-lite"/>
    </source>
</evidence>
<dbReference type="EMBL" id="FXAM01000001">
    <property type="protein sequence ID" value="SMF93731.1"/>
    <property type="molecule type" value="Genomic_DNA"/>
</dbReference>
<organism evidence="2 3">
    <name type="scientific">Methylomagnum ishizawai</name>
    <dbReference type="NCBI Taxonomy" id="1760988"/>
    <lineage>
        <taxon>Bacteria</taxon>
        <taxon>Pseudomonadati</taxon>
        <taxon>Pseudomonadota</taxon>
        <taxon>Gammaproteobacteria</taxon>
        <taxon>Methylococcales</taxon>
        <taxon>Methylococcaceae</taxon>
        <taxon>Methylomagnum</taxon>
    </lineage>
</organism>
<dbReference type="STRING" id="1760988.SAMN02949497_1020"/>
<evidence type="ECO:0000313" key="3">
    <source>
        <dbReference type="Proteomes" id="UP000192923"/>
    </source>
</evidence>
<evidence type="ECO:0000313" key="2">
    <source>
        <dbReference type="EMBL" id="SMF93731.1"/>
    </source>
</evidence>
<feature type="compositionally biased region" description="Polar residues" evidence="1">
    <location>
        <begin position="43"/>
        <end position="61"/>
    </location>
</feature>
<sequence length="396" mass="42518">MLTAIAVLLVLALVYFLYKFAWSPQSTRHHAVDQPRPDIPPRLQTQAEPASETPATTSQLRTAEPPPPASEPVPAAAQVAEPPAVAVVPVAAVPTVAPRPAWVPEDSVLRRHFMQHTALMAQTVAGPRPGDSVLIRHHGQLVQSRIDACLRDEASLLKLRADYAARIAALAVTAPPTPVAPTATVIEAPTPVEEPLVATTAAPIPAETAPVAAPPVRTPRPAWVPEDSVLRRHFMQHTALMAQTVAGPRPGDSVLIRHYGQLVQSRIDACLRDEASLLKLRADYAARIAALAVAAPPAPVAPTATAVETPTPVETPAAAQAPRPPLIPQDSVLRRHFLHHVLHMLKSVAPPRPTDSVLIRHYEQCLDSEFNACLRDPARLERLIARYGTSRTARAA</sequence>